<feature type="repeat" description="WD" evidence="3">
    <location>
        <begin position="361"/>
        <end position="402"/>
    </location>
</feature>
<protein>
    <submittedName>
        <fullName evidence="4">Uncharacterized protein</fullName>
    </submittedName>
</protein>
<name>A0AA36I056_9DINO</name>
<feature type="repeat" description="WD" evidence="3">
    <location>
        <begin position="150"/>
        <end position="190"/>
    </location>
</feature>
<feature type="repeat" description="WD" evidence="3">
    <location>
        <begin position="75"/>
        <end position="106"/>
    </location>
</feature>
<evidence type="ECO:0000256" key="1">
    <source>
        <dbReference type="ARBA" id="ARBA00022574"/>
    </source>
</evidence>
<evidence type="ECO:0000313" key="4">
    <source>
        <dbReference type="EMBL" id="CAJ1378291.1"/>
    </source>
</evidence>
<dbReference type="InterPro" id="IPR011047">
    <property type="entry name" value="Quinoprotein_ADH-like_sf"/>
</dbReference>
<gene>
    <name evidence="4" type="ORF">EVOR1521_LOCUS6867</name>
</gene>
<dbReference type="Proteomes" id="UP001178507">
    <property type="component" value="Unassembled WGS sequence"/>
</dbReference>
<sequence length="417" mass="44189">MADMADLTLHAVMAFTGKELPPMQVCRHDSLHQLRQKVAEACGVPAALVQLVTESGPIQEQGTIGEALKDGEVQVALTPQGREVITASQDGSARVWHADSGECVFHLTPPSSSGAVHCALLSRCGREAITGSADGTIRRWFLEGGDCVLLEGHSRAVAQLKLAPEGRLLSASDDSTVKLWRLQDGCCLLTLEHPDTFERGVRSVAFSLDARCIVAAGANGLVVQYSESGEIQAKHQGHTAAVNSVVFSPEGKRLLSASDDRTARIWHIASSSCMVLGDPSDGSGPAFAASFSPDGRLAVVAHFARCARLYDMTGSCIHVLQHSDAVLSVDFSPDASLVLTASDDATCGLWRVADGGLLFRLHGHKQGVNIGAFSPDGAQVLSASDDREARLWSVATGACLRVLQGHHKRLNGADFCR</sequence>
<evidence type="ECO:0000256" key="3">
    <source>
        <dbReference type="PROSITE-ProRule" id="PRU00221"/>
    </source>
</evidence>
<dbReference type="SMART" id="SM00320">
    <property type="entry name" value="WD40"/>
    <property type="match status" value="8"/>
</dbReference>
<dbReference type="Gene3D" id="2.130.10.10">
    <property type="entry name" value="YVTN repeat-like/Quinoprotein amine dehydrogenase"/>
    <property type="match status" value="2"/>
</dbReference>
<dbReference type="InterPro" id="IPR001680">
    <property type="entry name" value="WD40_rpt"/>
</dbReference>
<proteinExistence type="predicted"/>
<dbReference type="SUPFAM" id="SSF50998">
    <property type="entry name" value="Quinoprotein alcohol dehydrogenase-like"/>
    <property type="match status" value="1"/>
</dbReference>
<dbReference type="Pfam" id="PF00400">
    <property type="entry name" value="WD40"/>
    <property type="match status" value="7"/>
</dbReference>
<evidence type="ECO:0000256" key="2">
    <source>
        <dbReference type="ARBA" id="ARBA00022737"/>
    </source>
</evidence>
<dbReference type="InterPro" id="IPR020472">
    <property type="entry name" value="WD40_PAC1"/>
</dbReference>
<dbReference type="CDD" id="cd00200">
    <property type="entry name" value="WD40"/>
    <property type="match status" value="1"/>
</dbReference>
<dbReference type="PRINTS" id="PR00320">
    <property type="entry name" value="GPROTEINBRPT"/>
</dbReference>
<keyword evidence="1 3" id="KW-0853">WD repeat</keyword>
<dbReference type="EMBL" id="CAUJNA010000528">
    <property type="protein sequence ID" value="CAJ1378291.1"/>
    <property type="molecule type" value="Genomic_DNA"/>
</dbReference>
<reference evidence="4" key="1">
    <citation type="submission" date="2023-08" db="EMBL/GenBank/DDBJ databases">
        <authorList>
            <person name="Chen Y."/>
            <person name="Shah S."/>
            <person name="Dougan E. K."/>
            <person name="Thang M."/>
            <person name="Chan C."/>
        </authorList>
    </citation>
    <scope>NUCLEOTIDE SEQUENCE</scope>
</reference>
<dbReference type="InterPro" id="IPR015943">
    <property type="entry name" value="WD40/YVTN_repeat-like_dom_sf"/>
</dbReference>
<evidence type="ECO:0000313" key="5">
    <source>
        <dbReference type="Proteomes" id="UP001178507"/>
    </source>
</evidence>
<keyword evidence="2" id="KW-0677">Repeat</keyword>
<organism evidence="4 5">
    <name type="scientific">Effrenium voratum</name>
    <dbReference type="NCBI Taxonomy" id="2562239"/>
    <lineage>
        <taxon>Eukaryota</taxon>
        <taxon>Sar</taxon>
        <taxon>Alveolata</taxon>
        <taxon>Dinophyceae</taxon>
        <taxon>Suessiales</taxon>
        <taxon>Symbiodiniaceae</taxon>
        <taxon>Effrenium</taxon>
    </lineage>
</organism>
<dbReference type="PROSITE" id="PS50294">
    <property type="entry name" value="WD_REPEATS_REGION"/>
    <property type="match status" value="4"/>
</dbReference>
<keyword evidence="5" id="KW-1185">Reference proteome</keyword>
<dbReference type="PANTHER" id="PTHR19879:SF9">
    <property type="entry name" value="TRANSCRIPTION INITIATION FACTOR TFIID SUBUNIT 5"/>
    <property type="match status" value="1"/>
</dbReference>
<dbReference type="AlphaFoldDB" id="A0AA36I056"/>
<dbReference type="PROSITE" id="PS50082">
    <property type="entry name" value="WD_REPEATS_2"/>
    <property type="match status" value="5"/>
</dbReference>
<accession>A0AA36I056</accession>
<feature type="repeat" description="WD" evidence="3">
    <location>
        <begin position="319"/>
        <end position="360"/>
    </location>
</feature>
<comment type="caution">
    <text evidence="4">The sequence shown here is derived from an EMBL/GenBank/DDBJ whole genome shotgun (WGS) entry which is preliminary data.</text>
</comment>
<dbReference type="PANTHER" id="PTHR19879">
    <property type="entry name" value="TRANSCRIPTION INITIATION FACTOR TFIID"/>
    <property type="match status" value="1"/>
</dbReference>
<feature type="repeat" description="WD" evidence="3">
    <location>
        <begin position="235"/>
        <end position="276"/>
    </location>
</feature>